<protein>
    <recommendedName>
        <fullName evidence="4">Nudix hydrolase domain-containing protein</fullName>
    </recommendedName>
</protein>
<proteinExistence type="inferred from homology"/>
<dbReference type="InterPro" id="IPR015797">
    <property type="entry name" value="NUDIX_hydrolase-like_dom_sf"/>
</dbReference>
<dbReference type="PROSITE" id="PS00893">
    <property type="entry name" value="NUDIX_BOX"/>
    <property type="match status" value="1"/>
</dbReference>
<dbReference type="Gene3D" id="3.40.630.30">
    <property type="match status" value="1"/>
</dbReference>
<dbReference type="InterPro" id="IPR000086">
    <property type="entry name" value="NUDIX_hydrolase_dom"/>
</dbReference>
<keyword evidence="6" id="KW-1185">Reference proteome</keyword>
<dbReference type="PANTHER" id="PTHR13994">
    <property type="entry name" value="NUDIX HYDROLASE RELATED"/>
    <property type="match status" value="1"/>
</dbReference>
<dbReference type="PRINTS" id="PR01356">
    <property type="entry name" value="GFGPROTEIN"/>
</dbReference>
<dbReference type="FunFam" id="3.90.79.10:FF:000015">
    <property type="entry name" value="Nudix hydrolase 8"/>
    <property type="match status" value="1"/>
</dbReference>
<dbReference type="GO" id="GO:0035529">
    <property type="term" value="F:NADH pyrophosphatase activity"/>
    <property type="evidence" value="ECO:0007669"/>
    <property type="project" value="TreeGrafter"/>
</dbReference>
<dbReference type="GO" id="GO:0051287">
    <property type="term" value="F:NAD binding"/>
    <property type="evidence" value="ECO:0007669"/>
    <property type="project" value="TreeGrafter"/>
</dbReference>
<evidence type="ECO:0000259" key="4">
    <source>
        <dbReference type="PROSITE" id="PS51462"/>
    </source>
</evidence>
<dbReference type="Gene3D" id="3.90.79.10">
    <property type="entry name" value="Nucleoside Triphosphate Pyrophosphohydrolase"/>
    <property type="match status" value="1"/>
</dbReference>
<dbReference type="PANTHER" id="PTHR13994:SF13">
    <property type="entry name" value="FI03680P"/>
    <property type="match status" value="1"/>
</dbReference>
<dbReference type="Pfam" id="PF00293">
    <property type="entry name" value="NUDIX"/>
    <property type="match status" value="1"/>
</dbReference>
<dbReference type="GO" id="GO:0047631">
    <property type="term" value="F:ADP-ribose diphosphatase activity"/>
    <property type="evidence" value="ECO:0007669"/>
    <property type="project" value="TreeGrafter"/>
</dbReference>
<dbReference type="SUPFAM" id="SSF55811">
    <property type="entry name" value="Nudix"/>
    <property type="match status" value="1"/>
</dbReference>
<sequence>MELKFLDSKPSSLSEKAALVTRTKSIPFSSFEHSVGVKFSQEFSYCRGKGIHTFRFEGFVFVSVPDILIPSSCFEPFFFPSEVIRVLPRLFYFLLILVVKQRPGISKKSSYLSSNGTYMPKRANSSVDKEKTAAENYFYQIRGTNGASSSLFSRNVGVLDACDDEYGGVVVDPDRLPVNPDAFAPMLQCSLSHWKMKGKKGIWLKLPLERSDLVPVAVKEGFEYHHAERGYVMLTYWIPEGPCMLPTNATHQVGVGGFVINDKNEVLVVQEKFCAPSFADLWKIPTGFILESEEIYTGAVREVKEETGVDTEFVEVIAFRHAHNLAFDKSDLFFVCMLKPLSAQLKVDDLEIQAAKWMPLVEFVAQPLIQEDGLFKKIVDICMARLGKHYCGLLPRQVVSKFDGRSSCLYHNVIDAGNVNCNGS</sequence>
<dbReference type="FunFam" id="3.40.630.30:FF:000016">
    <property type="entry name" value="nudix hydrolase 2"/>
    <property type="match status" value="1"/>
</dbReference>
<keyword evidence="3" id="KW-0378">Hydrolase</keyword>
<dbReference type="InterPro" id="IPR020084">
    <property type="entry name" value="NUDIX_hydrolase_CS"/>
</dbReference>
<evidence type="ECO:0000256" key="3">
    <source>
        <dbReference type="ARBA" id="ARBA00022801"/>
    </source>
</evidence>
<evidence type="ECO:0000313" key="5">
    <source>
        <dbReference type="EMBL" id="KAF9685432.1"/>
    </source>
</evidence>
<comment type="caution">
    <text evidence="5">The sequence shown here is derived from an EMBL/GenBank/DDBJ whole genome shotgun (WGS) entry which is preliminary data.</text>
</comment>
<evidence type="ECO:0000256" key="2">
    <source>
        <dbReference type="ARBA" id="ARBA00022723"/>
    </source>
</evidence>
<dbReference type="PROSITE" id="PS51462">
    <property type="entry name" value="NUDIX"/>
    <property type="match status" value="1"/>
</dbReference>
<dbReference type="InterPro" id="IPR040618">
    <property type="entry name" value="Pre-Nudix"/>
</dbReference>
<evidence type="ECO:0000256" key="1">
    <source>
        <dbReference type="ARBA" id="ARBA00005582"/>
    </source>
</evidence>
<reference evidence="5 6" key="1">
    <citation type="submission" date="2020-10" db="EMBL/GenBank/DDBJ databases">
        <title>Plant Genome Project.</title>
        <authorList>
            <person name="Zhang R.-G."/>
        </authorList>
    </citation>
    <scope>NUCLEOTIDE SEQUENCE [LARGE SCALE GENOMIC DNA]</scope>
    <source>
        <strain evidence="5">FAFU-HL-1</strain>
        <tissue evidence="5">Leaf</tissue>
    </source>
</reference>
<comment type="similarity">
    <text evidence="1">Belongs to the Nudix hydrolase family.</text>
</comment>
<organism evidence="5 6">
    <name type="scientific">Salix dunnii</name>
    <dbReference type="NCBI Taxonomy" id="1413687"/>
    <lineage>
        <taxon>Eukaryota</taxon>
        <taxon>Viridiplantae</taxon>
        <taxon>Streptophyta</taxon>
        <taxon>Embryophyta</taxon>
        <taxon>Tracheophyta</taxon>
        <taxon>Spermatophyta</taxon>
        <taxon>Magnoliopsida</taxon>
        <taxon>eudicotyledons</taxon>
        <taxon>Gunneridae</taxon>
        <taxon>Pentapetalae</taxon>
        <taxon>rosids</taxon>
        <taxon>fabids</taxon>
        <taxon>Malpighiales</taxon>
        <taxon>Salicaceae</taxon>
        <taxon>Saliceae</taxon>
        <taxon>Salix</taxon>
    </lineage>
</organism>
<dbReference type="Proteomes" id="UP000657918">
    <property type="component" value="Unassembled WGS sequence"/>
</dbReference>
<gene>
    <name evidence="5" type="ORF">SADUNF_Sadunf03G0054000</name>
</gene>
<dbReference type="Pfam" id="PF18290">
    <property type="entry name" value="Nudix_hydro"/>
    <property type="match status" value="1"/>
</dbReference>
<dbReference type="EMBL" id="JADGMS010000003">
    <property type="protein sequence ID" value="KAF9685432.1"/>
    <property type="molecule type" value="Genomic_DNA"/>
</dbReference>
<name>A0A835N0B8_9ROSI</name>
<dbReference type="InterPro" id="IPR003293">
    <property type="entry name" value="Nudix_hydrolase6-like"/>
</dbReference>
<accession>A0A835N0B8</accession>
<evidence type="ECO:0000313" key="6">
    <source>
        <dbReference type="Proteomes" id="UP000657918"/>
    </source>
</evidence>
<dbReference type="GO" id="GO:0046872">
    <property type="term" value="F:metal ion binding"/>
    <property type="evidence" value="ECO:0007669"/>
    <property type="project" value="UniProtKB-KW"/>
</dbReference>
<keyword evidence="2" id="KW-0479">Metal-binding</keyword>
<dbReference type="AlphaFoldDB" id="A0A835N0B8"/>
<feature type="domain" description="Nudix hydrolase" evidence="4">
    <location>
        <begin position="250"/>
        <end position="380"/>
    </location>
</feature>
<dbReference type="OrthoDB" id="447842at2759"/>
<dbReference type="CDD" id="cd04670">
    <property type="entry name" value="NUDIX_ASFGF2_Nudt6"/>
    <property type="match status" value="1"/>
</dbReference>